<name>A0A4R1K2J1_9GAMM</name>
<keyword evidence="3" id="KW-1185">Reference proteome</keyword>
<dbReference type="InterPro" id="IPR037401">
    <property type="entry name" value="SnoaL-like"/>
</dbReference>
<dbReference type="Gene3D" id="3.10.450.50">
    <property type="match status" value="1"/>
</dbReference>
<proteinExistence type="predicted"/>
<dbReference type="EMBL" id="SMGD01000012">
    <property type="protein sequence ID" value="TCK58150.1"/>
    <property type="molecule type" value="Genomic_DNA"/>
</dbReference>
<dbReference type="OrthoDB" id="1115105at2"/>
<dbReference type="AlphaFoldDB" id="A0A4R1K2J1"/>
<organism evidence="2 3">
    <name type="scientific">Celerinatantimonas diazotrophica</name>
    <dbReference type="NCBI Taxonomy" id="412034"/>
    <lineage>
        <taxon>Bacteria</taxon>
        <taxon>Pseudomonadati</taxon>
        <taxon>Pseudomonadota</taxon>
        <taxon>Gammaproteobacteria</taxon>
        <taxon>Celerinatantimonadaceae</taxon>
        <taxon>Celerinatantimonas</taxon>
    </lineage>
</organism>
<accession>A0A4R1K2J1</accession>
<evidence type="ECO:0000313" key="2">
    <source>
        <dbReference type="EMBL" id="TCK58150.1"/>
    </source>
</evidence>
<dbReference type="SUPFAM" id="SSF54427">
    <property type="entry name" value="NTF2-like"/>
    <property type="match status" value="1"/>
</dbReference>
<dbReference type="Proteomes" id="UP000295565">
    <property type="component" value="Unassembled WGS sequence"/>
</dbReference>
<dbReference type="Pfam" id="PF12680">
    <property type="entry name" value="SnoaL_2"/>
    <property type="match status" value="1"/>
</dbReference>
<comment type="caution">
    <text evidence="2">The sequence shown here is derived from an EMBL/GenBank/DDBJ whole genome shotgun (WGS) entry which is preliminary data.</text>
</comment>
<feature type="domain" description="SnoaL-like" evidence="1">
    <location>
        <begin position="8"/>
        <end position="102"/>
    </location>
</feature>
<gene>
    <name evidence="2" type="ORF">EV690_1858</name>
</gene>
<dbReference type="RefSeq" id="WP_131912660.1">
    <property type="nucleotide sequence ID" value="NZ_OU594967.1"/>
</dbReference>
<protein>
    <submittedName>
        <fullName evidence="2">SnoaL-like protein</fullName>
    </submittedName>
</protein>
<evidence type="ECO:0000259" key="1">
    <source>
        <dbReference type="Pfam" id="PF12680"/>
    </source>
</evidence>
<reference evidence="2 3" key="1">
    <citation type="submission" date="2019-03" db="EMBL/GenBank/DDBJ databases">
        <title>Genomic Encyclopedia of Type Strains, Phase IV (KMG-IV): sequencing the most valuable type-strain genomes for metagenomic binning, comparative biology and taxonomic classification.</title>
        <authorList>
            <person name="Goeker M."/>
        </authorList>
    </citation>
    <scope>NUCLEOTIDE SEQUENCE [LARGE SCALE GENOMIC DNA]</scope>
    <source>
        <strain evidence="2 3">DSM 18577</strain>
    </source>
</reference>
<evidence type="ECO:0000313" key="3">
    <source>
        <dbReference type="Proteomes" id="UP000295565"/>
    </source>
</evidence>
<dbReference type="InterPro" id="IPR032710">
    <property type="entry name" value="NTF2-like_dom_sf"/>
</dbReference>
<sequence length="138" mass="16434">MIIEHLKAQYQSLNTENLSALMALYTPDVEFRDPLHQISGQDQLRQYFEKLLTNTLSCEFEFHQSIIQNQQATLSWTMSFSHRQLNRQRPIHVEGCSWLRFNQLVYFHRDYFDVSTLLHDQLPLLGSFSKWLKNRSGQ</sequence>